<feature type="compositionally biased region" description="Low complexity" evidence="1">
    <location>
        <begin position="539"/>
        <end position="562"/>
    </location>
</feature>
<accession>A0ABR2W834</accession>
<feature type="compositionally biased region" description="Basic residues" evidence="1">
    <location>
        <begin position="608"/>
        <end position="621"/>
    </location>
</feature>
<feature type="compositionally biased region" description="Basic and acidic residues" evidence="1">
    <location>
        <begin position="292"/>
        <end position="305"/>
    </location>
</feature>
<dbReference type="Proteomes" id="UP001479436">
    <property type="component" value="Unassembled WGS sequence"/>
</dbReference>
<feature type="compositionally biased region" description="Polar residues" evidence="1">
    <location>
        <begin position="368"/>
        <end position="381"/>
    </location>
</feature>
<feature type="compositionally biased region" description="Polar residues" evidence="1">
    <location>
        <begin position="315"/>
        <end position="331"/>
    </location>
</feature>
<feature type="compositionally biased region" description="Low complexity" evidence="1">
    <location>
        <begin position="414"/>
        <end position="425"/>
    </location>
</feature>
<gene>
    <name evidence="2" type="ORF">K7432_002400</name>
</gene>
<feature type="compositionally biased region" description="Basic and acidic residues" evidence="1">
    <location>
        <begin position="454"/>
        <end position="464"/>
    </location>
</feature>
<sequence>MIRGEELKNYIEEYLQYDVRDVEQFYAKTKTSRLSLTLDLEHNLNIAYSPSDLVSGILVSWLSLSETQALLKTYLSENLSDNVLDALPEGYFVEKKTKHFEVPLHPGSYKRRELREYVAKSWQYLTGMSRPNFANPKKRPKNLPKQIPWKDPLSMSIPQLRLASQWLSYTIDGIAAKRISPDQFRDKGVEDSLKADIIKGFEIVKKLDNFKLTSNKNSTSKFVDTIAPLVREMPRATDYVRVSNEGPRRVSCDVIRWDGSYPAFDLPANNQDAERGDKNIRDFRPRSMSNIETRKLERADSKEDIPSNEPYQPFRTLSFSSKNPKSITQTSPLANQTGLQFVMKPINHPTMQSLPFKVKPNVDASGGPPSNDTLNHTDPNQSSQYQFVQHRMVGTDVQRPPSIASHHPIPGALPPTQTTSTNPQPAYSSRFLPTTVASQPLPPNIIIPSNSPHNGEDIKKERKNSVSKKSPKRKHKLAEDTRASNEASSPQPAPEGPTNRRLSLGAKPNDNSSSTQFVFVSYPDRRGSVSSVSSLNNASNTALAPSTASNTSVSSFNSGSGADTKETPTGTPEPLQQRSSPTSKDSPKSQLTFHSYVPPSDGIVTQTKTKRKSISNGRKKQFAFSDYMKSSPPS</sequence>
<feature type="region of interest" description="Disordered" evidence="1">
    <location>
        <begin position="539"/>
        <end position="634"/>
    </location>
</feature>
<organism evidence="2 3">
    <name type="scientific">Basidiobolus ranarum</name>
    <dbReference type="NCBI Taxonomy" id="34480"/>
    <lineage>
        <taxon>Eukaryota</taxon>
        <taxon>Fungi</taxon>
        <taxon>Fungi incertae sedis</taxon>
        <taxon>Zoopagomycota</taxon>
        <taxon>Entomophthoromycotina</taxon>
        <taxon>Basidiobolomycetes</taxon>
        <taxon>Basidiobolales</taxon>
        <taxon>Basidiobolaceae</taxon>
        <taxon>Basidiobolus</taxon>
    </lineage>
</organism>
<feature type="region of interest" description="Disordered" evidence="1">
    <location>
        <begin position="352"/>
        <end position="381"/>
    </location>
</feature>
<evidence type="ECO:0000313" key="3">
    <source>
        <dbReference type="Proteomes" id="UP001479436"/>
    </source>
</evidence>
<reference evidence="2 3" key="1">
    <citation type="submission" date="2023-04" db="EMBL/GenBank/DDBJ databases">
        <title>Genome of Basidiobolus ranarum AG-B5.</title>
        <authorList>
            <person name="Stajich J.E."/>
            <person name="Carter-House D."/>
            <person name="Gryganskyi A."/>
        </authorList>
    </citation>
    <scope>NUCLEOTIDE SEQUENCE [LARGE SCALE GENOMIC DNA]</scope>
    <source>
        <strain evidence="2 3">AG-B5</strain>
    </source>
</reference>
<evidence type="ECO:0000256" key="1">
    <source>
        <dbReference type="SAM" id="MobiDB-lite"/>
    </source>
</evidence>
<feature type="compositionally biased region" description="Basic and acidic residues" evidence="1">
    <location>
        <begin position="272"/>
        <end position="285"/>
    </location>
</feature>
<dbReference type="EMBL" id="JASJQH010006939">
    <property type="protein sequence ID" value="KAK9722822.1"/>
    <property type="molecule type" value="Genomic_DNA"/>
</dbReference>
<feature type="region of interest" description="Disordered" evidence="1">
    <location>
        <begin position="268"/>
        <end position="331"/>
    </location>
</feature>
<feature type="compositionally biased region" description="Polar residues" evidence="1">
    <location>
        <begin position="567"/>
        <end position="593"/>
    </location>
</feature>
<feature type="compositionally biased region" description="Basic residues" evidence="1">
    <location>
        <begin position="465"/>
        <end position="476"/>
    </location>
</feature>
<feature type="region of interest" description="Disordered" evidence="1">
    <location>
        <begin position="398"/>
        <end position="515"/>
    </location>
</feature>
<proteinExistence type="predicted"/>
<comment type="caution">
    <text evidence="2">The sequence shown here is derived from an EMBL/GenBank/DDBJ whole genome shotgun (WGS) entry which is preliminary data.</text>
</comment>
<protein>
    <submittedName>
        <fullName evidence="2">Uncharacterized protein</fullName>
    </submittedName>
</protein>
<name>A0ABR2W834_9FUNG</name>
<keyword evidence="3" id="KW-1185">Reference proteome</keyword>
<evidence type="ECO:0000313" key="2">
    <source>
        <dbReference type="EMBL" id="KAK9722822.1"/>
    </source>
</evidence>